<dbReference type="EMBL" id="MFAQ01000019">
    <property type="protein sequence ID" value="OGD83353.1"/>
    <property type="molecule type" value="Genomic_DNA"/>
</dbReference>
<name>A0A1F5FUR2_9BACT</name>
<evidence type="ECO:0000313" key="3">
    <source>
        <dbReference type="Proteomes" id="UP000179237"/>
    </source>
</evidence>
<keyword evidence="1" id="KW-0472">Membrane</keyword>
<sequence length="67" mass="7905">MRTSRPSSPKKVKYSSILYSLRTNDKRVTKIKRIDSVLLAIKKDFRTSINDFFFEVVTFFILVFAIK</sequence>
<proteinExistence type="predicted"/>
<organism evidence="2 3">
    <name type="scientific">Candidatus Collierbacteria bacterium RIFOXYD1_FULL_40_9</name>
    <dbReference type="NCBI Taxonomy" id="1817731"/>
    <lineage>
        <taxon>Bacteria</taxon>
        <taxon>Candidatus Collieribacteriota</taxon>
    </lineage>
</organism>
<evidence type="ECO:0000313" key="2">
    <source>
        <dbReference type="EMBL" id="OGD83353.1"/>
    </source>
</evidence>
<evidence type="ECO:0000256" key="1">
    <source>
        <dbReference type="SAM" id="Phobius"/>
    </source>
</evidence>
<protein>
    <submittedName>
        <fullName evidence="2">Uncharacterized protein</fullName>
    </submittedName>
</protein>
<dbReference type="AlphaFoldDB" id="A0A1F5FUR2"/>
<dbReference type="Proteomes" id="UP000179237">
    <property type="component" value="Unassembled WGS sequence"/>
</dbReference>
<gene>
    <name evidence="2" type="ORF">A2572_01590</name>
</gene>
<comment type="caution">
    <text evidence="2">The sequence shown here is derived from an EMBL/GenBank/DDBJ whole genome shotgun (WGS) entry which is preliminary data.</text>
</comment>
<accession>A0A1F5FUR2</accession>
<keyword evidence="1" id="KW-1133">Transmembrane helix</keyword>
<keyword evidence="1" id="KW-0812">Transmembrane</keyword>
<feature type="transmembrane region" description="Helical" evidence="1">
    <location>
        <begin position="49"/>
        <end position="66"/>
    </location>
</feature>
<reference evidence="2 3" key="1">
    <citation type="journal article" date="2016" name="Nat. Commun.">
        <title>Thousands of microbial genomes shed light on interconnected biogeochemical processes in an aquifer system.</title>
        <authorList>
            <person name="Anantharaman K."/>
            <person name="Brown C.T."/>
            <person name="Hug L.A."/>
            <person name="Sharon I."/>
            <person name="Castelle C.J."/>
            <person name="Probst A.J."/>
            <person name="Thomas B.C."/>
            <person name="Singh A."/>
            <person name="Wilkins M.J."/>
            <person name="Karaoz U."/>
            <person name="Brodie E.L."/>
            <person name="Williams K.H."/>
            <person name="Hubbard S.S."/>
            <person name="Banfield J.F."/>
        </authorList>
    </citation>
    <scope>NUCLEOTIDE SEQUENCE [LARGE SCALE GENOMIC DNA]</scope>
</reference>